<evidence type="ECO:0000259" key="3">
    <source>
        <dbReference type="Pfam" id="PF23069"/>
    </source>
</evidence>
<dbReference type="InterPro" id="IPR055470">
    <property type="entry name" value="DUF7042"/>
</dbReference>
<dbReference type="Pfam" id="PF23071">
    <property type="entry name" value="DUF7044"/>
    <property type="match status" value="1"/>
</dbReference>
<dbReference type="InterPro" id="IPR055472">
    <property type="entry name" value="DUF7044"/>
</dbReference>
<evidence type="ECO:0000256" key="1">
    <source>
        <dbReference type="SAM" id="MobiDB-lite"/>
    </source>
</evidence>
<dbReference type="EMBL" id="GIIL01000846">
    <property type="protein sequence ID" value="NOV44572.1"/>
    <property type="molecule type" value="Transcribed_RNA"/>
</dbReference>
<keyword evidence="2" id="KW-0732">Signal</keyword>
<feature type="signal peptide" evidence="2">
    <location>
        <begin position="1"/>
        <end position="28"/>
    </location>
</feature>
<dbReference type="GO" id="GO:0061909">
    <property type="term" value="P:autophagosome-lysosome fusion"/>
    <property type="evidence" value="ECO:0007669"/>
    <property type="project" value="TreeGrafter"/>
</dbReference>
<evidence type="ECO:0000313" key="6">
    <source>
        <dbReference type="EMBL" id="NOV44572.1"/>
    </source>
</evidence>
<feature type="compositionally biased region" description="Low complexity" evidence="1">
    <location>
        <begin position="465"/>
        <end position="484"/>
    </location>
</feature>
<dbReference type="InterPro" id="IPR055471">
    <property type="entry name" value="DUF7043"/>
</dbReference>
<dbReference type="Pfam" id="PF23069">
    <property type="entry name" value="DUF7042"/>
    <property type="match status" value="1"/>
</dbReference>
<feature type="domain" description="DUF7042" evidence="3">
    <location>
        <begin position="142"/>
        <end position="272"/>
    </location>
</feature>
<feature type="region of interest" description="Disordered" evidence="1">
    <location>
        <begin position="441"/>
        <end position="487"/>
    </location>
</feature>
<dbReference type="AlphaFoldDB" id="A0A6M2DED8"/>
<evidence type="ECO:0000256" key="2">
    <source>
        <dbReference type="SAM" id="SignalP"/>
    </source>
</evidence>
<protein>
    <submittedName>
        <fullName evidence="6">Putative conserved secreted protein</fullName>
    </submittedName>
</protein>
<evidence type="ECO:0000259" key="5">
    <source>
        <dbReference type="Pfam" id="PF23071"/>
    </source>
</evidence>
<feature type="domain" description="DUF7043" evidence="4">
    <location>
        <begin position="284"/>
        <end position="414"/>
    </location>
</feature>
<feature type="chain" id="PRO_5026795276" evidence="2">
    <location>
        <begin position="29"/>
        <end position="665"/>
    </location>
</feature>
<evidence type="ECO:0000259" key="4">
    <source>
        <dbReference type="Pfam" id="PF23070"/>
    </source>
</evidence>
<sequence>MAKEKRHSLRLQQLFYIVILVLVNRTHGANSRDMNPSSYCTFPSHWSGSWFQSGIQTSIEINTTHILQKGSCVESDSRGKFLLHDREESCYRCLVLYEMHPTVLQYKESYCVSRASLDDICGDMVGDAPLYSMFRTHPPPVPVPCPFRGAPFAFSYNKGSGECAQPISRAESCTQESRLLLKYQACPDVHNTESHVEELVCLASFKEGSIKYLVGKITQVNRRIDTSTHEETYRCFVYKKSHSMGRVSYEIAQSADATCNGLTSMQNIIEGSKTMRLTSVDNQHNRCRFPSWITDHHKWYSLDHSRVYHFSHKNATLRISDSNNDQLQQSGAIMSDSLSSANTGVREMRLVCHAILQAVDNNRVQIIAHVTEGCNSGHICMAFARRDTGVIELQQSETVRDHSDDACHDFHTSRIRHQTLITSTLQPRPCPHAGKYYVRNEVVSSRKKRQKPSGEDGTISNPSQTASGATGGATVTGSGTASVAEECSETSRMVHSLEMGCSATSNEMLVFRSQCSDTAYTCHGSWHEAGVNYLIAAPISRKSNDVRRYCFAYTHTHANGSATAPTSAFQQQQITFSGNYQQSQSLSRPQSQSGQSGPRGGVAMRLSLLAETCHRDVELGSQGERAYNLTGKGTCADHSSATRCFSHLISILCLIWICVISILTR</sequence>
<name>A0A6M2DED8_XENCH</name>
<feature type="domain" description="DUF7044" evidence="5">
    <location>
        <begin position="39"/>
        <end position="122"/>
    </location>
</feature>
<dbReference type="PANTHER" id="PTHR22255:SF9">
    <property type="entry name" value="LP06548P"/>
    <property type="match status" value="1"/>
</dbReference>
<dbReference type="PANTHER" id="PTHR22255">
    <property type="entry name" value="LP06548P"/>
    <property type="match status" value="1"/>
</dbReference>
<dbReference type="Pfam" id="PF23070">
    <property type="entry name" value="DUF7043"/>
    <property type="match status" value="1"/>
</dbReference>
<accession>A0A6M2DED8</accession>
<reference evidence="6" key="1">
    <citation type="submission" date="2020-03" db="EMBL/GenBank/DDBJ databases">
        <title>Transcriptomic Profiling of the Digestive Tract of the Rat Flea, Xenopsylla cheopis, Following Blood Feeding and Infection with Yersinia pestis.</title>
        <authorList>
            <person name="Bland D.M."/>
            <person name="Martens C.A."/>
            <person name="Virtaneva K."/>
            <person name="Kanakabandi K."/>
            <person name="Long D."/>
            <person name="Rosenke R."/>
            <person name="Saturday G.A."/>
            <person name="Hoyt F.H."/>
            <person name="Bruno D.P."/>
            <person name="Ribeiro J.M.C."/>
            <person name="Hinnebusch J."/>
        </authorList>
    </citation>
    <scope>NUCLEOTIDE SEQUENCE</scope>
</reference>
<proteinExistence type="predicted"/>
<organism evidence="6">
    <name type="scientific">Xenopsylla cheopis</name>
    <name type="common">Oriental rat flea</name>
    <name type="synonym">Pulex cheopis</name>
    <dbReference type="NCBI Taxonomy" id="163159"/>
    <lineage>
        <taxon>Eukaryota</taxon>
        <taxon>Metazoa</taxon>
        <taxon>Ecdysozoa</taxon>
        <taxon>Arthropoda</taxon>
        <taxon>Hexapoda</taxon>
        <taxon>Insecta</taxon>
        <taxon>Pterygota</taxon>
        <taxon>Neoptera</taxon>
        <taxon>Endopterygota</taxon>
        <taxon>Siphonaptera</taxon>
        <taxon>Pulicidae</taxon>
        <taxon>Xenopsyllinae</taxon>
        <taxon>Xenopsylla</taxon>
    </lineage>
</organism>